<dbReference type="EMBL" id="BMOS01000016">
    <property type="protein sequence ID" value="GGN60071.1"/>
    <property type="molecule type" value="Genomic_DNA"/>
</dbReference>
<reference evidence="1" key="1">
    <citation type="journal article" date="2014" name="Int. J. Syst. Evol. Microbiol.">
        <title>Complete genome sequence of Corynebacterium casei LMG S-19264T (=DSM 44701T), isolated from a smear-ripened cheese.</title>
        <authorList>
            <consortium name="US DOE Joint Genome Institute (JGI-PGF)"/>
            <person name="Walter F."/>
            <person name="Albersmeier A."/>
            <person name="Kalinowski J."/>
            <person name="Ruckert C."/>
        </authorList>
    </citation>
    <scope>NUCLEOTIDE SEQUENCE</scope>
    <source>
        <strain evidence="1">JCM 17251</strain>
    </source>
</reference>
<name>A0A918D2P3_9BACI</name>
<reference evidence="1" key="2">
    <citation type="submission" date="2020-09" db="EMBL/GenBank/DDBJ databases">
        <authorList>
            <person name="Sun Q."/>
            <person name="Ohkuma M."/>
        </authorList>
    </citation>
    <scope>NUCLEOTIDE SEQUENCE</scope>
    <source>
        <strain evidence="1">JCM 17251</strain>
    </source>
</reference>
<dbReference type="InterPro" id="IPR043128">
    <property type="entry name" value="Rev_trsase/Diguanyl_cyclase"/>
</dbReference>
<dbReference type="RefSeq" id="WP_188857734.1">
    <property type="nucleotide sequence ID" value="NZ_BMOS01000016.1"/>
</dbReference>
<comment type="caution">
    <text evidence="1">The sequence shown here is derived from an EMBL/GenBank/DDBJ whole genome shotgun (WGS) entry which is preliminary data.</text>
</comment>
<sequence length="431" mass="49823">MNIRIAIVGPKDSVEKIKTVTKGFPEATFDAFIYEKHSELDAILKENGHRYDQWYFSGILNYSYVIENQLIDKDRAIYPKLYGSSFLETLLEAQVKDRKIYKHFSVDVVKSEEMDNVLHFSNLSNLTFYNSQWKGYQNISDLVEFHKEQYESGRTEIAITSIREICTALQKKGIPAYRATPSYLAIRFSLELLIERAQTNRYKNAQMAIIGFRGEFNTREKDDLHYSFKLKNKELDLKRTLLHFTEKVNGSFMQLGDGLFFIFTTRGELGPVREKDLFIIKEDVKLQNNIDLSISIGYGETALQAEHHVRYGFNQSQADESIIVVENDHSIVVKGPDEVNFSYRPVQLGEAWMNKLNNVSPVVVSKIEAYTQQYGKLEFSSQDVARWVQCTERNGRRIVSEMQKAGIIELCGEMQLGSRGRPRKLYRFITA</sequence>
<accession>A0A918D2P3</accession>
<protein>
    <recommendedName>
        <fullName evidence="3">Transcriptional regulator</fullName>
    </recommendedName>
</protein>
<proteinExistence type="predicted"/>
<evidence type="ECO:0008006" key="3">
    <source>
        <dbReference type="Google" id="ProtNLM"/>
    </source>
</evidence>
<keyword evidence="2" id="KW-1185">Reference proteome</keyword>
<dbReference type="AlphaFoldDB" id="A0A918D2P3"/>
<dbReference type="Proteomes" id="UP000624041">
    <property type="component" value="Unassembled WGS sequence"/>
</dbReference>
<organism evidence="1 2">
    <name type="scientific">Oceanobacillus indicireducens</name>
    <dbReference type="NCBI Taxonomy" id="1004261"/>
    <lineage>
        <taxon>Bacteria</taxon>
        <taxon>Bacillati</taxon>
        <taxon>Bacillota</taxon>
        <taxon>Bacilli</taxon>
        <taxon>Bacillales</taxon>
        <taxon>Bacillaceae</taxon>
        <taxon>Oceanobacillus</taxon>
    </lineage>
</organism>
<dbReference type="Gene3D" id="3.30.70.270">
    <property type="match status" value="1"/>
</dbReference>
<evidence type="ECO:0000313" key="2">
    <source>
        <dbReference type="Proteomes" id="UP000624041"/>
    </source>
</evidence>
<evidence type="ECO:0000313" key="1">
    <source>
        <dbReference type="EMBL" id="GGN60071.1"/>
    </source>
</evidence>
<gene>
    <name evidence="1" type="ORF">GCM10007971_23800</name>
</gene>